<name>A0A183E062_9BILA</name>
<dbReference type="EMBL" id="UYRT01081167">
    <property type="protein sequence ID" value="VDN24023.1"/>
    <property type="molecule type" value="Genomic_DNA"/>
</dbReference>
<dbReference type="WBParaSite" id="GPUH_0001437201-mRNA-1">
    <property type="protein sequence ID" value="GPUH_0001437201-mRNA-1"/>
    <property type="gene ID" value="GPUH_0001437201"/>
</dbReference>
<dbReference type="AlphaFoldDB" id="A0A183E062"/>
<evidence type="ECO:0000256" key="1">
    <source>
        <dbReference type="SAM" id="MobiDB-lite"/>
    </source>
</evidence>
<reference evidence="4" key="1">
    <citation type="submission" date="2016-06" db="UniProtKB">
        <authorList>
            <consortium name="WormBaseParasite"/>
        </authorList>
    </citation>
    <scope>IDENTIFICATION</scope>
</reference>
<organism evidence="4">
    <name type="scientific">Gongylonema pulchrum</name>
    <dbReference type="NCBI Taxonomy" id="637853"/>
    <lineage>
        <taxon>Eukaryota</taxon>
        <taxon>Metazoa</taxon>
        <taxon>Ecdysozoa</taxon>
        <taxon>Nematoda</taxon>
        <taxon>Chromadorea</taxon>
        <taxon>Rhabditida</taxon>
        <taxon>Spirurina</taxon>
        <taxon>Spiruromorpha</taxon>
        <taxon>Spiruroidea</taxon>
        <taxon>Gongylonematidae</taxon>
        <taxon>Gongylonema</taxon>
    </lineage>
</organism>
<accession>A0A183E062</accession>
<evidence type="ECO:0000313" key="2">
    <source>
        <dbReference type="EMBL" id="VDN24023.1"/>
    </source>
</evidence>
<gene>
    <name evidence="2" type="ORF">GPUH_LOCUS14355</name>
</gene>
<protein>
    <submittedName>
        <fullName evidence="4">Secreted protein</fullName>
    </submittedName>
</protein>
<evidence type="ECO:0000313" key="4">
    <source>
        <dbReference type="WBParaSite" id="GPUH_0001437201-mRNA-1"/>
    </source>
</evidence>
<reference evidence="2 3" key="2">
    <citation type="submission" date="2018-11" db="EMBL/GenBank/DDBJ databases">
        <authorList>
            <consortium name="Pathogen Informatics"/>
        </authorList>
    </citation>
    <scope>NUCLEOTIDE SEQUENCE [LARGE SCALE GENOMIC DNA]</scope>
</reference>
<feature type="region of interest" description="Disordered" evidence="1">
    <location>
        <begin position="82"/>
        <end position="109"/>
    </location>
</feature>
<proteinExistence type="predicted"/>
<dbReference type="Proteomes" id="UP000271098">
    <property type="component" value="Unassembled WGS sequence"/>
</dbReference>
<evidence type="ECO:0000313" key="3">
    <source>
        <dbReference type="Proteomes" id="UP000271098"/>
    </source>
</evidence>
<sequence>MTESRGPSPARATPNSAELVAAPYNRRSLLLVFFVDLLCLPEICWPRCLPGAVQPVPLPVVQLETNTNLDVPPLNAWSFGRSGTTGSKSSGGQGADAMAATSGSFGENTGRKHWRSSGLFKDCFERFALSFAAVQG</sequence>
<keyword evidence="3" id="KW-1185">Reference proteome</keyword>